<reference evidence="2 3" key="1">
    <citation type="submission" date="2019-02" db="EMBL/GenBank/DDBJ databases">
        <title>Deep-cultivation of Planctomycetes and their phenomic and genomic characterization uncovers novel biology.</title>
        <authorList>
            <person name="Wiegand S."/>
            <person name="Jogler M."/>
            <person name="Boedeker C."/>
            <person name="Pinto D."/>
            <person name="Vollmers J."/>
            <person name="Rivas-Marin E."/>
            <person name="Kohn T."/>
            <person name="Peeters S.H."/>
            <person name="Heuer A."/>
            <person name="Rast P."/>
            <person name="Oberbeckmann S."/>
            <person name="Bunk B."/>
            <person name="Jeske O."/>
            <person name="Meyerdierks A."/>
            <person name="Storesund J.E."/>
            <person name="Kallscheuer N."/>
            <person name="Luecker S."/>
            <person name="Lage O.M."/>
            <person name="Pohl T."/>
            <person name="Merkel B.J."/>
            <person name="Hornburger P."/>
            <person name="Mueller R.-W."/>
            <person name="Bruemmer F."/>
            <person name="Labrenz M."/>
            <person name="Spormann A.M."/>
            <person name="Op den Camp H."/>
            <person name="Overmann J."/>
            <person name="Amann R."/>
            <person name="Jetten M.S.M."/>
            <person name="Mascher T."/>
            <person name="Medema M.H."/>
            <person name="Devos D.P."/>
            <person name="Kaster A.-K."/>
            <person name="Ovreas L."/>
            <person name="Rohde M."/>
            <person name="Galperin M.Y."/>
            <person name="Jogler C."/>
        </authorList>
    </citation>
    <scope>NUCLEOTIDE SEQUENCE [LARGE SCALE GENOMIC DNA]</scope>
    <source>
        <strain evidence="2 3">ETA_A8</strain>
    </source>
</reference>
<dbReference type="RefSeq" id="WP_145086203.1">
    <property type="nucleotide sequence ID" value="NZ_CP036274.1"/>
</dbReference>
<proteinExistence type="predicted"/>
<organism evidence="2 3">
    <name type="scientific">Anatilimnocola aggregata</name>
    <dbReference type="NCBI Taxonomy" id="2528021"/>
    <lineage>
        <taxon>Bacteria</taxon>
        <taxon>Pseudomonadati</taxon>
        <taxon>Planctomycetota</taxon>
        <taxon>Planctomycetia</taxon>
        <taxon>Pirellulales</taxon>
        <taxon>Pirellulaceae</taxon>
        <taxon>Anatilimnocola</taxon>
    </lineage>
</organism>
<feature type="transmembrane region" description="Helical" evidence="1">
    <location>
        <begin position="300"/>
        <end position="319"/>
    </location>
</feature>
<evidence type="ECO:0000256" key="1">
    <source>
        <dbReference type="SAM" id="Phobius"/>
    </source>
</evidence>
<evidence type="ECO:0000313" key="2">
    <source>
        <dbReference type="EMBL" id="QDU26129.1"/>
    </source>
</evidence>
<dbReference type="EMBL" id="CP036274">
    <property type="protein sequence ID" value="QDU26129.1"/>
    <property type="molecule type" value="Genomic_DNA"/>
</dbReference>
<gene>
    <name evidence="2" type="ORF">ETAA8_12030</name>
</gene>
<accession>A0A517Y7D1</accession>
<dbReference type="AlphaFoldDB" id="A0A517Y7D1"/>
<feature type="transmembrane region" description="Helical" evidence="1">
    <location>
        <begin position="339"/>
        <end position="359"/>
    </location>
</feature>
<name>A0A517Y7D1_9BACT</name>
<keyword evidence="3" id="KW-1185">Reference proteome</keyword>
<keyword evidence="1" id="KW-0472">Membrane</keyword>
<evidence type="ECO:0000313" key="3">
    <source>
        <dbReference type="Proteomes" id="UP000315017"/>
    </source>
</evidence>
<protein>
    <submittedName>
        <fullName evidence="2">Uncharacterized protein</fullName>
    </submittedName>
</protein>
<keyword evidence="1" id="KW-1133">Transmembrane helix</keyword>
<dbReference type="KEGG" id="aagg:ETAA8_12030"/>
<keyword evidence="1" id="KW-0812">Transmembrane</keyword>
<sequence length="380" mass="43961">MKLTLRDLFWLIFLAAVAVSWGVQHHRAQEELATQRNNHWFTFDRNKGPTPESLRRRQILKELREFNDQDLLARFNRSLQQDRTVIYTDQPEYSCCLTEMATRGLSTELELHLKEKTLVAGSWVPENTTELTALRRAQGKPDPLKITVGPGAQGPGGYELASHRIEVLLQNVDVDNQLVHHVHSQERNYDQLSQWRVELKDVHDQPVPNSNYVDLVRGGTSYRSHLQRGETEKYHFDVRKYVAPPATGRYRLQVILGSERDYIEYEPDLTGLIVIRSEPVWVDVVNHGHWDERYLLAPPLVLLSAASLFVVATTVAGLWRRRLIKTEDLPPAKFAWRDWLGWSLAIILLAGWLIDVGYLRTQLAERDEREAHWTMKLANP</sequence>
<dbReference type="Proteomes" id="UP000315017">
    <property type="component" value="Chromosome"/>
</dbReference>